<evidence type="ECO:0000259" key="2">
    <source>
        <dbReference type="Pfam" id="PF19044"/>
    </source>
</evidence>
<dbReference type="SUPFAM" id="SSF52540">
    <property type="entry name" value="P-loop containing nucleoside triphosphate hydrolases"/>
    <property type="match status" value="1"/>
</dbReference>
<dbReference type="Gene3D" id="3.40.50.300">
    <property type="entry name" value="P-loop containing nucleotide triphosphate hydrolases"/>
    <property type="match status" value="1"/>
</dbReference>
<feature type="domain" description="TraG P-loop" evidence="2">
    <location>
        <begin position="264"/>
        <end position="337"/>
    </location>
</feature>
<evidence type="ECO:0000313" key="3">
    <source>
        <dbReference type="EMBL" id="KKR13856.1"/>
    </source>
</evidence>
<comment type="caution">
    <text evidence="3">The sequence shown here is derived from an EMBL/GenBank/DDBJ whole genome shotgun (WGS) entry which is preliminary data.</text>
</comment>
<feature type="region of interest" description="Disordered" evidence="1">
    <location>
        <begin position="1"/>
        <end position="20"/>
    </location>
</feature>
<dbReference type="AlphaFoldDB" id="A0A0G0NM14"/>
<feature type="domain" description="TraG P-loop" evidence="2">
    <location>
        <begin position="425"/>
        <end position="569"/>
    </location>
</feature>
<reference evidence="3 4" key="1">
    <citation type="journal article" date="2015" name="Nature">
        <title>rRNA introns, odd ribosomes, and small enigmatic genomes across a large radiation of phyla.</title>
        <authorList>
            <person name="Brown C.T."/>
            <person name="Hug L.A."/>
            <person name="Thomas B.C."/>
            <person name="Sharon I."/>
            <person name="Castelle C.J."/>
            <person name="Singh A."/>
            <person name="Wilkins M.J."/>
            <person name="Williams K.H."/>
            <person name="Banfield J.F."/>
        </authorList>
    </citation>
    <scope>NUCLEOTIDE SEQUENCE [LARGE SCALE GENOMIC DNA]</scope>
</reference>
<dbReference type="Pfam" id="PF19044">
    <property type="entry name" value="P-loop_TraG"/>
    <property type="match status" value="2"/>
</dbReference>
<protein>
    <submittedName>
        <fullName evidence="3">Type IV secretory pathway VirB4 protein-like protein</fullName>
    </submittedName>
</protein>
<proteinExistence type="predicted"/>
<dbReference type="InterPro" id="IPR043964">
    <property type="entry name" value="P-loop_TraG"/>
</dbReference>
<dbReference type="Proteomes" id="UP000034690">
    <property type="component" value="Unassembled WGS sequence"/>
</dbReference>
<name>A0A0G0NM14_9BACT</name>
<dbReference type="PANTHER" id="PTHR30121">
    <property type="entry name" value="UNCHARACTERIZED PROTEIN YJGR-RELATED"/>
    <property type="match status" value="1"/>
</dbReference>
<dbReference type="InterPro" id="IPR051162">
    <property type="entry name" value="T4SS_component"/>
</dbReference>
<sequence length="628" mass="70856">MPHRLTKAPTKNNNMLNPLNLMPKRKEGVEEKALPILPRDIYETSVLELNDIIAPSALRVSPKNINLGEKIARTLFVISYPRFLTEEWFSPVINLDKVFDVSIFIHPINTAEALRTLQKKIAEVQSQIRVREGKGMVRDPILDTAFQDIESLRDQLQQAQEKIFDVGLYLTIYGDNENDLDKIENELRSILDSKMIYLKPAHYQQIEGFLSTVPFCDDQLKINSKLNSSPLSSLFPFISYDLTSNKGILFGINMQNASMVIFDRFSMENYNSVIFAKSGSGKSYATKLEILRSLMFDTEVIVIDPEREYEYLADAVGGRYFAISLSSEHHINPFDLPPPREDESLADILRSNVINLVGLFRIMLGGLTPEEDSIIDSAITETYALKDITPDTDFTGKPAPLLADLEMVLSGMEGGESLAQRLAKYTQGSWSGFMNRPTNVDINKKFVVFSVRDMEDELKPVAMYIVMHHIWNTARRNLKKRLLVVDEAWWMMKSQDTASFLFSLAKRGRKYYLGVATITQDVEDFLRSEYGRPIINNSSIQLLLKQSPAAIGALQETFNLTDEEKYLLLESGVGEGIFIAGLKRVALAIKASYTENQIITSDPSEILSIKKAKQEFLEANGPKTEAGG</sequence>
<dbReference type="PANTHER" id="PTHR30121:SF6">
    <property type="entry name" value="SLR6007 PROTEIN"/>
    <property type="match status" value="1"/>
</dbReference>
<gene>
    <name evidence="3" type="ORF">UT40_C0009G0021</name>
</gene>
<dbReference type="Gene3D" id="1.10.8.730">
    <property type="match status" value="1"/>
</dbReference>
<accession>A0A0G0NM14</accession>
<dbReference type="InterPro" id="IPR027417">
    <property type="entry name" value="P-loop_NTPase"/>
</dbReference>
<dbReference type="NCBIfam" id="NF045971">
    <property type="entry name" value="conju_CD1110"/>
    <property type="match status" value="1"/>
</dbReference>
<evidence type="ECO:0000313" key="4">
    <source>
        <dbReference type="Proteomes" id="UP000034690"/>
    </source>
</evidence>
<organism evidence="3 4">
    <name type="scientific">Candidatus Woesebacteria bacterium GW2011_GWA1_39_21b</name>
    <dbReference type="NCBI Taxonomy" id="1618551"/>
    <lineage>
        <taxon>Bacteria</taxon>
        <taxon>Candidatus Woeseibacteriota</taxon>
    </lineage>
</organism>
<evidence type="ECO:0000256" key="1">
    <source>
        <dbReference type="SAM" id="MobiDB-lite"/>
    </source>
</evidence>
<dbReference type="EMBL" id="LBWQ01000009">
    <property type="protein sequence ID" value="KKR13856.1"/>
    <property type="molecule type" value="Genomic_DNA"/>
</dbReference>